<evidence type="ECO:0000256" key="1">
    <source>
        <dbReference type="SAM" id="MobiDB-lite"/>
    </source>
</evidence>
<dbReference type="PROSITE" id="PS50405">
    <property type="entry name" value="GST_CTER"/>
    <property type="match status" value="1"/>
</dbReference>
<gene>
    <name evidence="4" type="ORF">MANT1106_LOCUS4170</name>
</gene>
<feature type="domain" description="GST C-terminal" evidence="3">
    <location>
        <begin position="232"/>
        <end position="392"/>
    </location>
</feature>
<evidence type="ECO:0008006" key="5">
    <source>
        <dbReference type="Google" id="ProtNLM"/>
    </source>
</evidence>
<evidence type="ECO:0000259" key="3">
    <source>
        <dbReference type="PROSITE" id="PS50405"/>
    </source>
</evidence>
<dbReference type="InterPro" id="IPR050213">
    <property type="entry name" value="GST_superfamily"/>
</dbReference>
<dbReference type="InterPro" id="IPR036249">
    <property type="entry name" value="Thioredoxin-like_sf"/>
</dbReference>
<dbReference type="EMBL" id="HBFC01007369">
    <property type="protein sequence ID" value="CAD8701488.1"/>
    <property type="molecule type" value="Transcribed_RNA"/>
</dbReference>
<dbReference type="GO" id="GO:0004364">
    <property type="term" value="F:glutathione transferase activity"/>
    <property type="evidence" value="ECO:0007669"/>
    <property type="project" value="TreeGrafter"/>
</dbReference>
<dbReference type="Gene3D" id="1.20.1050.10">
    <property type="match status" value="1"/>
</dbReference>
<dbReference type="InterPro" id="IPR010987">
    <property type="entry name" value="Glutathione-S-Trfase_C-like"/>
</dbReference>
<proteinExistence type="predicted"/>
<evidence type="ECO:0000259" key="2">
    <source>
        <dbReference type="PROSITE" id="PS50404"/>
    </source>
</evidence>
<dbReference type="SUPFAM" id="SSF52833">
    <property type="entry name" value="Thioredoxin-like"/>
    <property type="match status" value="1"/>
</dbReference>
<feature type="region of interest" description="Disordered" evidence="1">
    <location>
        <begin position="1"/>
        <end position="27"/>
    </location>
</feature>
<name>A0A7S0SBU6_9CHLO</name>
<dbReference type="Gene3D" id="1.20.1050.130">
    <property type="match status" value="1"/>
</dbReference>
<dbReference type="InterPro" id="IPR036282">
    <property type="entry name" value="Glutathione-S-Trfase_C_sf"/>
</dbReference>
<dbReference type="AlphaFoldDB" id="A0A7S0SBU6"/>
<evidence type="ECO:0000313" key="4">
    <source>
        <dbReference type="EMBL" id="CAD8701488.1"/>
    </source>
</evidence>
<dbReference type="InterPro" id="IPR004045">
    <property type="entry name" value="Glutathione_S-Trfase_N"/>
</dbReference>
<protein>
    <recommendedName>
        <fullName evidence="5">GST C-terminal domain-containing protein</fullName>
    </recommendedName>
</protein>
<dbReference type="InterPro" id="IPR004046">
    <property type="entry name" value="GST_C"/>
</dbReference>
<organism evidence="4">
    <name type="scientific">Mantoniella antarctica</name>
    <dbReference type="NCBI Taxonomy" id="81844"/>
    <lineage>
        <taxon>Eukaryota</taxon>
        <taxon>Viridiplantae</taxon>
        <taxon>Chlorophyta</taxon>
        <taxon>Mamiellophyceae</taxon>
        <taxon>Mamiellales</taxon>
        <taxon>Mamiellaceae</taxon>
        <taxon>Mantoniella</taxon>
    </lineage>
</organism>
<reference evidence="4" key="1">
    <citation type="submission" date="2021-01" db="EMBL/GenBank/DDBJ databases">
        <authorList>
            <person name="Corre E."/>
            <person name="Pelletier E."/>
            <person name="Niang G."/>
            <person name="Scheremetjew M."/>
            <person name="Finn R."/>
            <person name="Kale V."/>
            <person name="Holt S."/>
            <person name="Cochrane G."/>
            <person name="Meng A."/>
            <person name="Brown T."/>
            <person name="Cohen L."/>
        </authorList>
    </citation>
    <scope>NUCLEOTIDE SEQUENCE</scope>
    <source>
        <strain evidence="4">SL-175</strain>
    </source>
</reference>
<dbReference type="PANTHER" id="PTHR11571">
    <property type="entry name" value="GLUTATHIONE S-TRANSFERASE"/>
    <property type="match status" value="1"/>
</dbReference>
<dbReference type="PROSITE" id="PS50404">
    <property type="entry name" value="GST_NTER"/>
    <property type="match status" value="1"/>
</dbReference>
<feature type="compositionally biased region" description="Polar residues" evidence="1">
    <location>
        <begin position="7"/>
        <end position="20"/>
    </location>
</feature>
<dbReference type="Pfam" id="PF14497">
    <property type="entry name" value="GST_C_3"/>
    <property type="match status" value="1"/>
</dbReference>
<accession>A0A7S0SBU6</accession>
<dbReference type="SUPFAM" id="SSF47616">
    <property type="entry name" value="GST C-terminal domain-like"/>
    <property type="match status" value="1"/>
</dbReference>
<feature type="domain" description="GST N-terminal" evidence="2">
    <location>
        <begin position="139"/>
        <end position="230"/>
    </location>
</feature>
<dbReference type="GO" id="GO:0006749">
    <property type="term" value="P:glutathione metabolic process"/>
    <property type="evidence" value="ECO:0007669"/>
    <property type="project" value="TreeGrafter"/>
</dbReference>
<sequence>MTRAQPMFSTTPRLTVSSHQPSERSCEGWAPSRRAVLAPCMRFFSKQPQSKQQSVLLSTGKAVTIPHSSAGYSADGDDDDARAAAEVSTAMDVCDEPEAASVRGALFDAVDLWSTTMRARLPGGGAERFSDSGESAPVPRFRLSYMPMRNRAEVPRLVMEEAGCPYELDVIGFQLWRRRVKEADASLPFGKLPVLYATDAAFRDAAGDALAIGNETAITRFLARQLGMAGRDAAHEARLDALYVQYYHTLRNSGVSHEGEHYSVGALRKCGSGGIGDGGHGGGVSLTRSTAPTYRSMPRVNDFSVAERSLAALGVFEEQLERSATPFLAGSDSPSYVDIAIFCELFELAELGNIPDFATRFELPRLGAFLHMMVERPRIAAYIRSPRRMPRYDRPGYTYCSGEYSPKP</sequence>